<sequence>MVETRDETKYFTRKEVKDNSNKDNVVIIYDNSVYNVTNYLNEHPGGEEVLLEQNGGDATEVFNDVGHSSDAREIMKKFKVGELVESERKDQTKTTESSSEPGSFKIEDFKDWKYLLPTALTVLAVAYYMYYRLKSSNSTTN</sequence>
<dbReference type="PANTHER" id="PTHR19359">
    <property type="entry name" value="CYTOCHROME B5"/>
    <property type="match status" value="1"/>
</dbReference>
<dbReference type="GO" id="GO:0005789">
    <property type="term" value="C:endoplasmic reticulum membrane"/>
    <property type="evidence" value="ECO:0007669"/>
    <property type="project" value="UniProtKB-SubCell"/>
</dbReference>
<evidence type="ECO:0000256" key="7">
    <source>
        <dbReference type="ARBA" id="ARBA00022848"/>
    </source>
</evidence>
<evidence type="ECO:0000256" key="8">
    <source>
        <dbReference type="ARBA" id="ARBA00022982"/>
    </source>
</evidence>
<dbReference type="EMBL" id="HBUF01673316">
    <property type="protein sequence ID" value="CAG6790839.1"/>
    <property type="molecule type" value="Transcribed_RNA"/>
</dbReference>
<dbReference type="PANTHER" id="PTHR19359:SF150">
    <property type="entry name" value="CYTOCHROME B5"/>
    <property type="match status" value="1"/>
</dbReference>
<keyword evidence="8" id="KW-0249">Electron transport</keyword>
<dbReference type="InterPro" id="IPR036400">
    <property type="entry name" value="Cyt_B5-like_heme/steroid_sf"/>
</dbReference>
<evidence type="ECO:0000256" key="13">
    <source>
        <dbReference type="ARBA" id="ARBA00039806"/>
    </source>
</evidence>
<evidence type="ECO:0000256" key="15">
    <source>
        <dbReference type="SAM" id="MobiDB-lite"/>
    </source>
</evidence>
<evidence type="ECO:0000256" key="5">
    <source>
        <dbReference type="ARBA" id="ARBA00022723"/>
    </source>
</evidence>
<dbReference type="GO" id="GO:0046872">
    <property type="term" value="F:metal ion binding"/>
    <property type="evidence" value="ECO:0007669"/>
    <property type="project" value="UniProtKB-UniRule"/>
</dbReference>
<feature type="region of interest" description="Disordered" evidence="15">
    <location>
        <begin position="85"/>
        <end position="104"/>
    </location>
</feature>
<evidence type="ECO:0000259" key="16">
    <source>
        <dbReference type="PROSITE" id="PS50255"/>
    </source>
</evidence>
<dbReference type="EMBL" id="HBUF01318795">
    <property type="protein sequence ID" value="CAG6694521.1"/>
    <property type="molecule type" value="Transcribed_RNA"/>
</dbReference>
<dbReference type="EMBL" id="HBUF01110488">
    <property type="protein sequence ID" value="CAG6640062.1"/>
    <property type="molecule type" value="Transcribed_RNA"/>
</dbReference>
<evidence type="ECO:0000256" key="6">
    <source>
        <dbReference type="ARBA" id="ARBA00022824"/>
    </source>
</evidence>
<dbReference type="SUPFAM" id="SSF55856">
    <property type="entry name" value="Cytochrome b5-like heme/steroid binding domain"/>
    <property type="match status" value="1"/>
</dbReference>
<organism evidence="17">
    <name type="scientific">Cacopsylla melanoneura</name>
    <dbReference type="NCBI Taxonomy" id="428564"/>
    <lineage>
        <taxon>Eukaryota</taxon>
        <taxon>Metazoa</taxon>
        <taxon>Ecdysozoa</taxon>
        <taxon>Arthropoda</taxon>
        <taxon>Hexapoda</taxon>
        <taxon>Insecta</taxon>
        <taxon>Pterygota</taxon>
        <taxon>Neoptera</taxon>
        <taxon>Paraneoptera</taxon>
        <taxon>Hemiptera</taxon>
        <taxon>Sternorrhyncha</taxon>
        <taxon>Psylloidea</taxon>
        <taxon>Psyllidae</taxon>
        <taxon>Psyllinae</taxon>
        <taxon>Cacopsylla</taxon>
    </lineage>
</organism>
<evidence type="ECO:0000313" key="17">
    <source>
        <dbReference type="EMBL" id="CAG6694521.1"/>
    </source>
</evidence>
<proteinExistence type="inferred from homology"/>
<keyword evidence="7" id="KW-0492">Microsome</keyword>
<dbReference type="Pfam" id="PF00173">
    <property type="entry name" value="Cyt-b5"/>
    <property type="match status" value="1"/>
</dbReference>
<dbReference type="InterPro" id="IPR001199">
    <property type="entry name" value="Cyt_B5-like_heme/steroid-bd"/>
</dbReference>
<keyword evidence="3 14" id="KW-0349">Heme</keyword>
<dbReference type="EMBL" id="HBUF01673317">
    <property type="protein sequence ID" value="CAG6790840.1"/>
    <property type="molecule type" value="Transcribed_RNA"/>
</dbReference>
<dbReference type="Gene3D" id="3.10.120.10">
    <property type="entry name" value="Cytochrome b5-like heme/steroid binding domain"/>
    <property type="match status" value="1"/>
</dbReference>
<dbReference type="FunFam" id="3.10.120.10:FF:000002">
    <property type="entry name" value="Cytochrome b5 type B"/>
    <property type="match status" value="1"/>
</dbReference>
<dbReference type="EMBL" id="HBUF01318793">
    <property type="protein sequence ID" value="CAG6694520.1"/>
    <property type="molecule type" value="Transcribed_RNA"/>
</dbReference>
<keyword evidence="5 14" id="KW-0479">Metal-binding</keyword>
<evidence type="ECO:0000256" key="4">
    <source>
        <dbReference type="ARBA" id="ARBA00022692"/>
    </source>
</evidence>
<keyword evidence="14" id="KW-1133">Transmembrane helix</keyword>
<keyword evidence="4 14" id="KW-0812">Transmembrane</keyword>
<evidence type="ECO:0000256" key="11">
    <source>
        <dbReference type="ARBA" id="ARBA00037877"/>
    </source>
</evidence>
<reference evidence="17" key="1">
    <citation type="submission" date="2021-05" db="EMBL/GenBank/DDBJ databases">
        <authorList>
            <person name="Alioto T."/>
            <person name="Alioto T."/>
            <person name="Gomez Garrido J."/>
        </authorList>
    </citation>
    <scope>NUCLEOTIDE SEQUENCE</scope>
</reference>
<dbReference type="AlphaFoldDB" id="A0A8D8TT14"/>
<evidence type="ECO:0000256" key="2">
    <source>
        <dbReference type="ARBA" id="ARBA00022448"/>
    </source>
</evidence>
<dbReference type="SMART" id="SM01117">
    <property type="entry name" value="Cyt-b5"/>
    <property type="match status" value="1"/>
</dbReference>
<evidence type="ECO:0000256" key="1">
    <source>
        <dbReference type="ARBA" id="ARBA00004131"/>
    </source>
</evidence>
<comment type="similarity">
    <text evidence="12 14">Belongs to the cytochrome b5 family.</text>
</comment>
<evidence type="ECO:0000256" key="10">
    <source>
        <dbReference type="ARBA" id="ARBA00023136"/>
    </source>
</evidence>
<feature type="domain" description="Cytochrome b5 heme-binding" evidence="16">
    <location>
        <begin position="8"/>
        <end position="84"/>
    </location>
</feature>
<evidence type="ECO:0000256" key="3">
    <source>
        <dbReference type="ARBA" id="ARBA00022617"/>
    </source>
</evidence>
<keyword evidence="9 14" id="KW-0408">Iron</keyword>
<dbReference type="GO" id="GO:0020037">
    <property type="term" value="F:heme binding"/>
    <property type="evidence" value="ECO:0007669"/>
    <property type="project" value="UniProtKB-UniRule"/>
</dbReference>
<dbReference type="InterPro" id="IPR018506">
    <property type="entry name" value="Cyt_B5_heme-BS"/>
</dbReference>
<evidence type="ECO:0000256" key="12">
    <source>
        <dbReference type="ARBA" id="ARBA00038168"/>
    </source>
</evidence>
<protein>
    <recommendedName>
        <fullName evidence="13">Cytochrome b5</fullName>
    </recommendedName>
</protein>
<dbReference type="PRINTS" id="PR00363">
    <property type="entry name" value="CYTOCHROMEB5"/>
</dbReference>
<feature type="transmembrane region" description="Helical" evidence="14">
    <location>
        <begin position="114"/>
        <end position="131"/>
    </location>
</feature>
<keyword evidence="6" id="KW-0256">Endoplasmic reticulum</keyword>
<comment type="subcellular location">
    <subcellularLocation>
        <location evidence="1">Endoplasmic reticulum membrane</location>
        <topology evidence="1">Single-pass membrane protein</topology>
        <orientation evidence="1">Cytoplasmic side</orientation>
    </subcellularLocation>
    <subcellularLocation>
        <location evidence="11">Microsome membrane</location>
        <topology evidence="11">Single-pass membrane protein</topology>
        <orientation evidence="11">Cytoplasmic side</orientation>
    </subcellularLocation>
</comment>
<evidence type="ECO:0000256" key="14">
    <source>
        <dbReference type="RuleBase" id="RU362121"/>
    </source>
</evidence>
<dbReference type="PROSITE" id="PS50255">
    <property type="entry name" value="CYTOCHROME_B5_2"/>
    <property type="match status" value="1"/>
</dbReference>
<evidence type="ECO:0000256" key="9">
    <source>
        <dbReference type="ARBA" id="ARBA00023004"/>
    </source>
</evidence>
<keyword evidence="10 14" id="KW-0472">Membrane</keyword>
<accession>A0A8D8TT14</accession>
<dbReference type="InterPro" id="IPR050668">
    <property type="entry name" value="Cytochrome_b5"/>
</dbReference>
<dbReference type="EMBL" id="HBUF01110487">
    <property type="protein sequence ID" value="CAG6640061.1"/>
    <property type="molecule type" value="Transcribed_RNA"/>
</dbReference>
<dbReference type="EMBL" id="HBUF01110489">
    <property type="protein sequence ID" value="CAG6640063.1"/>
    <property type="molecule type" value="Transcribed_RNA"/>
</dbReference>
<name>A0A8D8TT14_9HEMI</name>
<dbReference type="PROSITE" id="PS00191">
    <property type="entry name" value="CYTOCHROME_B5_1"/>
    <property type="match status" value="1"/>
</dbReference>
<keyword evidence="2" id="KW-0813">Transport</keyword>